<feature type="domain" description="Penicillin-binding protein dimerisation" evidence="16">
    <location>
        <begin position="60"/>
        <end position="243"/>
    </location>
</feature>
<dbReference type="Pfam" id="PF00905">
    <property type="entry name" value="Transpeptidase"/>
    <property type="match status" value="1"/>
</dbReference>
<evidence type="ECO:0000256" key="12">
    <source>
        <dbReference type="ARBA" id="ARBA00023136"/>
    </source>
</evidence>
<keyword evidence="18" id="KW-1185">Reference proteome</keyword>
<dbReference type="InterPro" id="IPR050515">
    <property type="entry name" value="Beta-lactam/transpept"/>
</dbReference>
<evidence type="ECO:0000256" key="6">
    <source>
        <dbReference type="ARBA" id="ARBA00022670"/>
    </source>
</evidence>
<evidence type="ECO:0000259" key="16">
    <source>
        <dbReference type="Pfam" id="PF03717"/>
    </source>
</evidence>
<name>A0A6I5ZR16_9FIRM</name>
<keyword evidence="4" id="KW-1003">Cell membrane</keyword>
<dbReference type="GO" id="GO:0071972">
    <property type="term" value="F:peptidoglycan L,D-transpeptidase activity"/>
    <property type="evidence" value="ECO:0007669"/>
    <property type="project" value="TreeGrafter"/>
</dbReference>
<feature type="domain" description="Penicillin-binding protein transpeptidase" evidence="15">
    <location>
        <begin position="289"/>
        <end position="672"/>
    </location>
</feature>
<proteinExistence type="inferred from homology"/>
<evidence type="ECO:0000256" key="5">
    <source>
        <dbReference type="ARBA" id="ARBA00022519"/>
    </source>
</evidence>
<dbReference type="GO" id="GO:0071555">
    <property type="term" value="P:cell wall organization"/>
    <property type="evidence" value="ECO:0007669"/>
    <property type="project" value="UniProtKB-KW"/>
</dbReference>
<keyword evidence="8" id="KW-0378">Hydrolase</keyword>
<dbReference type="AlphaFoldDB" id="A0A6I5ZR16"/>
<dbReference type="NCBIfam" id="TIGR03423">
    <property type="entry name" value="pbp2_mrdA"/>
    <property type="match status" value="1"/>
</dbReference>
<keyword evidence="6" id="KW-0645">Protease</keyword>
<evidence type="ECO:0000256" key="3">
    <source>
        <dbReference type="ARBA" id="ARBA00007171"/>
    </source>
</evidence>
<dbReference type="Gene3D" id="3.40.710.10">
    <property type="entry name" value="DD-peptidase/beta-lactamase superfamily"/>
    <property type="match status" value="1"/>
</dbReference>
<evidence type="ECO:0000256" key="10">
    <source>
        <dbReference type="ARBA" id="ARBA00022984"/>
    </source>
</evidence>
<evidence type="ECO:0000259" key="15">
    <source>
        <dbReference type="Pfam" id="PF00905"/>
    </source>
</evidence>
<dbReference type="Proteomes" id="UP000425916">
    <property type="component" value="Chromosome"/>
</dbReference>
<keyword evidence="9" id="KW-0133">Cell shape</keyword>
<dbReference type="GO" id="GO:0008360">
    <property type="term" value="P:regulation of cell shape"/>
    <property type="evidence" value="ECO:0007669"/>
    <property type="project" value="UniProtKB-KW"/>
</dbReference>
<dbReference type="InterPro" id="IPR001460">
    <property type="entry name" value="PCN-bd_Tpept"/>
</dbReference>
<keyword evidence="10" id="KW-0573">Peptidoglycan synthesis</keyword>
<keyword evidence="11 14" id="KW-1133">Transmembrane helix</keyword>
<dbReference type="Pfam" id="PF03717">
    <property type="entry name" value="PBP_dimer"/>
    <property type="match status" value="1"/>
</dbReference>
<sequence>MGGQEKENWKLKLSRRLNGYLAIVIFIFILLTSRLFFLQIVNAQEFSKQSAENRIRINPIEARRGDILDRSGQVLATSQPVYVITLRSMPNQDLDAVINNLSTILEDPELTPAAIKDLIKNNPFRYQPTEIKRLPASDPRAIATVTRLEEHRQDLPGVNISEEPQRYYPYGPLAGHLLGYVGQITQQELEARKEENYGLNDKIGKSGIEAFMEYSNEGGREVGLRGKKGAEQVEVDAYNRKVRDLITLPPTPGDTVQLTIDVKLQQTLEKAMDQVIAATKERNPKAGGGAAVVLDVKSGAILALASKPDMDPNDFVNGNYAKKQGYYNDPRLKPLFNRAIQGAYPPGSIFKPITALAALESQAVKPSDTIYDAGRYWKPGGVNCWAVHGNVNLYRAMAVSCNTYFQWAGDMTGIEKIDEVARQFGLGEPTGAIGLQGEARGILPSPAWKKEVFAPVWNRWLQNQEAAIEKKYAGLLAGAGPEEKNNLLKQKERELNQVKAQYQINYNFDTTWQPFDTFLTSMGQGANNYTIIQLANYVATLANGGTRWRPYLVAKVIGADGSLKKQYQPEVAGKVTVSPEVMAEVRRAMLEVTRSSEGTAGFLFRDFPPNIQVAAKTGTAQTGLAGDDKNSDFYGTFVAFAPYDDPQIALAVVIEYARHGGDSAGVVARAVLAQYFGLTEILNKPFNGVSVE</sequence>
<dbReference type="OrthoDB" id="9804124at2"/>
<evidence type="ECO:0000256" key="7">
    <source>
        <dbReference type="ARBA" id="ARBA00022692"/>
    </source>
</evidence>
<dbReference type="SUPFAM" id="SSF56519">
    <property type="entry name" value="Penicillin binding protein dimerisation domain"/>
    <property type="match status" value="1"/>
</dbReference>
<evidence type="ECO:0000256" key="2">
    <source>
        <dbReference type="ARBA" id="ARBA00004236"/>
    </source>
</evidence>
<dbReference type="InterPro" id="IPR017790">
    <property type="entry name" value="Penicillin-binding_protein_2"/>
</dbReference>
<dbReference type="PANTHER" id="PTHR30627">
    <property type="entry name" value="PEPTIDOGLYCAN D,D-TRANSPEPTIDASE"/>
    <property type="match status" value="1"/>
</dbReference>
<dbReference type="Gene3D" id="3.90.1310.10">
    <property type="entry name" value="Penicillin-binding protein 2a (Domain 2)"/>
    <property type="match status" value="2"/>
</dbReference>
<reference evidence="17 18" key="1">
    <citation type="submission" date="2019-11" db="EMBL/GenBank/DDBJ databases">
        <title>Genome sequence of Moorella glycerini DSM11254.</title>
        <authorList>
            <person name="Poehlein A."/>
            <person name="Boeer T."/>
            <person name="Daniel R."/>
        </authorList>
    </citation>
    <scope>NUCLEOTIDE SEQUENCE [LARGE SCALE GENOMIC DNA]</scope>
    <source>
        <strain evidence="17 18">DSM 11254</strain>
    </source>
</reference>
<dbReference type="SUPFAM" id="SSF56601">
    <property type="entry name" value="beta-lactamase/transpeptidase-like"/>
    <property type="match status" value="1"/>
</dbReference>
<dbReference type="InterPro" id="IPR036138">
    <property type="entry name" value="PBP_dimer_sf"/>
</dbReference>
<evidence type="ECO:0000256" key="9">
    <source>
        <dbReference type="ARBA" id="ARBA00022960"/>
    </source>
</evidence>
<evidence type="ECO:0000256" key="1">
    <source>
        <dbReference type="ARBA" id="ARBA00004167"/>
    </source>
</evidence>
<dbReference type="PANTHER" id="PTHR30627:SF2">
    <property type="entry name" value="PEPTIDOGLYCAN D,D-TRANSPEPTIDASE MRDA"/>
    <property type="match status" value="1"/>
</dbReference>
<keyword evidence="7 14" id="KW-0812">Transmembrane</keyword>
<dbReference type="GO" id="GO:0009252">
    <property type="term" value="P:peptidoglycan biosynthetic process"/>
    <property type="evidence" value="ECO:0007669"/>
    <property type="project" value="UniProtKB-KW"/>
</dbReference>
<evidence type="ECO:0000313" key="17">
    <source>
        <dbReference type="EMBL" id="QGP92433.1"/>
    </source>
</evidence>
<keyword evidence="13" id="KW-0961">Cell wall biogenesis/degradation</keyword>
<organism evidence="17 18">
    <name type="scientific">Neomoorella glycerini</name>
    <dbReference type="NCBI Taxonomy" id="55779"/>
    <lineage>
        <taxon>Bacteria</taxon>
        <taxon>Bacillati</taxon>
        <taxon>Bacillota</taxon>
        <taxon>Clostridia</taxon>
        <taxon>Neomoorellales</taxon>
        <taxon>Neomoorellaceae</taxon>
        <taxon>Neomoorella</taxon>
    </lineage>
</organism>
<gene>
    <name evidence="17" type="ORF">MGLY_18150</name>
</gene>
<evidence type="ECO:0000256" key="4">
    <source>
        <dbReference type="ARBA" id="ARBA00022475"/>
    </source>
</evidence>
<dbReference type="GO" id="GO:0006508">
    <property type="term" value="P:proteolysis"/>
    <property type="evidence" value="ECO:0007669"/>
    <property type="project" value="UniProtKB-KW"/>
</dbReference>
<dbReference type="InterPro" id="IPR012338">
    <property type="entry name" value="Beta-lactam/transpept-like"/>
</dbReference>
<comment type="subcellular location">
    <subcellularLocation>
        <location evidence="2">Cell membrane</location>
    </subcellularLocation>
    <subcellularLocation>
        <location evidence="1">Membrane</location>
        <topology evidence="1">Single-pass membrane protein</topology>
    </subcellularLocation>
</comment>
<comment type="similarity">
    <text evidence="3">Belongs to the transpeptidase family.</text>
</comment>
<keyword evidence="5" id="KW-0997">Cell inner membrane</keyword>
<keyword evidence="12 14" id="KW-0472">Membrane</keyword>
<dbReference type="EMBL" id="CP046244">
    <property type="protein sequence ID" value="QGP92433.1"/>
    <property type="molecule type" value="Genomic_DNA"/>
</dbReference>
<dbReference type="RefSeq" id="WP_156273179.1">
    <property type="nucleotide sequence ID" value="NZ_CP046244.1"/>
</dbReference>
<evidence type="ECO:0000256" key="8">
    <source>
        <dbReference type="ARBA" id="ARBA00022801"/>
    </source>
</evidence>
<evidence type="ECO:0000313" key="18">
    <source>
        <dbReference type="Proteomes" id="UP000425916"/>
    </source>
</evidence>
<evidence type="ECO:0000256" key="13">
    <source>
        <dbReference type="ARBA" id="ARBA00023316"/>
    </source>
</evidence>
<accession>A0A6I5ZR16</accession>
<evidence type="ECO:0000256" key="11">
    <source>
        <dbReference type="ARBA" id="ARBA00022989"/>
    </source>
</evidence>
<dbReference type="InterPro" id="IPR005311">
    <property type="entry name" value="PBP_dimer"/>
</dbReference>
<protein>
    <submittedName>
        <fullName evidence="17">Penicillin binding protein transpeptidase domain protein</fullName>
    </submittedName>
</protein>
<feature type="transmembrane region" description="Helical" evidence="14">
    <location>
        <begin position="20"/>
        <end position="41"/>
    </location>
</feature>
<evidence type="ECO:0000256" key="14">
    <source>
        <dbReference type="SAM" id="Phobius"/>
    </source>
</evidence>
<dbReference type="GO" id="GO:0009002">
    <property type="term" value="F:serine-type D-Ala-D-Ala carboxypeptidase activity"/>
    <property type="evidence" value="ECO:0007669"/>
    <property type="project" value="InterPro"/>
</dbReference>
<dbReference type="GO" id="GO:0005886">
    <property type="term" value="C:plasma membrane"/>
    <property type="evidence" value="ECO:0007669"/>
    <property type="project" value="UniProtKB-SubCell"/>
</dbReference>
<dbReference type="GO" id="GO:0008658">
    <property type="term" value="F:penicillin binding"/>
    <property type="evidence" value="ECO:0007669"/>
    <property type="project" value="InterPro"/>
</dbReference>